<dbReference type="AlphaFoldDB" id="A0A439DB52"/>
<protein>
    <recommendedName>
        <fullName evidence="11">galacturonan 1,4-alpha-galacturonidase</fullName>
        <ecNumber evidence="11">3.2.1.67</ecNumber>
    </recommendedName>
</protein>
<comment type="subcellular location">
    <subcellularLocation>
        <location evidence="1">Secreted</location>
    </subcellularLocation>
</comment>
<proteinExistence type="inferred from homology"/>
<dbReference type="InterPro" id="IPR000743">
    <property type="entry name" value="Glyco_hydro_28"/>
</dbReference>
<dbReference type="Pfam" id="PF00295">
    <property type="entry name" value="Glyco_hydro_28"/>
    <property type="match status" value="1"/>
</dbReference>
<feature type="active site" evidence="13">
    <location>
        <position position="271"/>
    </location>
</feature>
<keyword evidence="17" id="KW-1185">Reference proteome</keyword>
<comment type="caution">
    <text evidence="16">The sequence shown here is derived from an EMBL/GenBank/DDBJ whole genome shotgun (WGS) entry which is preliminary data.</text>
</comment>
<dbReference type="Proteomes" id="UP000286045">
    <property type="component" value="Unassembled WGS sequence"/>
</dbReference>
<organism evidence="16 17">
    <name type="scientific">Xylaria grammica</name>
    <dbReference type="NCBI Taxonomy" id="363999"/>
    <lineage>
        <taxon>Eukaryota</taxon>
        <taxon>Fungi</taxon>
        <taxon>Dikarya</taxon>
        <taxon>Ascomycota</taxon>
        <taxon>Pezizomycotina</taxon>
        <taxon>Sordariomycetes</taxon>
        <taxon>Xylariomycetidae</taxon>
        <taxon>Xylariales</taxon>
        <taxon>Xylariaceae</taxon>
        <taxon>Xylaria</taxon>
    </lineage>
</organism>
<dbReference type="Gene3D" id="2.160.20.10">
    <property type="entry name" value="Single-stranded right-handed beta-helix, Pectin lyase-like"/>
    <property type="match status" value="1"/>
</dbReference>
<dbReference type="PROSITE" id="PS00502">
    <property type="entry name" value="POLYGALACTURONASE"/>
    <property type="match status" value="1"/>
</dbReference>
<name>A0A439DB52_9PEZI</name>
<evidence type="ECO:0000256" key="7">
    <source>
        <dbReference type="ARBA" id="ARBA00023157"/>
    </source>
</evidence>
<feature type="chain" id="PRO_5019503493" description="galacturonan 1,4-alpha-galacturonidase" evidence="15">
    <location>
        <begin position="18"/>
        <end position="456"/>
    </location>
</feature>
<dbReference type="GO" id="GO:0047911">
    <property type="term" value="F:galacturan 1,4-alpha-galacturonidase activity"/>
    <property type="evidence" value="ECO:0007669"/>
    <property type="project" value="UniProtKB-EC"/>
</dbReference>
<evidence type="ECO:0000256" key="9">
    <source>
        <dbReference type="ARBA" id="ARBA00023295"/>
    </source>
</evidence>
<dbReference type="GO" id="GO:0071555">
    <property type="term" value="P:cell wall organization"/>
    <property type="evidence" value="ECO:0007669"/>
    <property type="project" value="UniProtKB-KW"/>
</dbReference>
<dbReference type="EC" id="3.2.1.67" evidence="11"/>
<dbReference type="EMBL" id="RYZI01000075">
    <property type="protein sequence ID" value="RWA11588.1"/>
    <property type="molecule type" value="Genomic_DNA"/>
</dbReference>
<evidence type="ECO:0000256" key="15">
    <source>
        <dbReference type="SAM" id="SignalP"/>
    </source>
</evidence>
<dbReference type="SUPFAM" id="SSF51126">
    <property type="entry name" value="Pectin lyase-like"/>
    <property type="match status" value="1"/>
</dbReference>
<evidence type="ECO:0000256" key="12">
    <source>
        <dbReference type="ARBA" id="ARBA00048766"/>
    </source>
</evidence>
<evidence type="ECO:0000256" key="2">
    <source>
        <dbReference type="ARBA" id="ARBA00008834"/>
    </source>
</evidence>
<dbReference type="GO" id="GO:0004650">
    <property type="term" value="F:polygalacturonase activity"/>
    <property type="evidence" value="ECO:0007669"/>
    <property type="project" value="InterPro"/>
</dbReference>
<keyword evidence="7" id="KW-1015">Disulfide bond</keyword>
<keyword evidence="9 14" id="KW-0326">Glycosidase</keyword>
<feature type="signal peptide" evidence="15">
    <location>
        <begin position="1"/>
        <end position="17"/>
    </location>
</feature>
<evidence type="ECO:0000313" key="16">
    <source>
        <dbReference type="EMBL" id="RWA11588.1"/>
    </source>
</evidence>
<evidence type="ECO:0000313" key="17">
    <source>
        <dbReference type="Proteomes" id="UP000286045"/>
    </source>
</evidence>
<keyword evidence="3" id="KW-0964">Secreted</keyword>
<gene>
    <name evidence="16" type="ORF">EKO27_g3497</name>
</gene>
<evidence type="ECO:0000256" key="8">
    <source>
        <dbReference type="ARBA" id="ARBA00023180"/>
    </source>
</evidence>
<keyword evidence="6 14" id="KW-0378">Hydrolase</keyword>
<keyword evidence="10" id="KW-0961">Cell wall biogenesis/degradation</keyword>
<comment type="catalytic activity">
    <reaction evidence="12">
        <text>[(1-&gt;4)-alpha-D-galacturonosyl](n) + H2O = alpha-D-galacturonate + [(1-&gt;4)-alpha-D-galacturonosyl](n-1)</text>
        <dbReference type="Rhea" id="RHEA:14117"/>
        <dbReference type="Rhea" id="RHEA-COMP:14570"/>
        <dbReference type="Rhea" id="RHEA-COMP:14572"/>
        <dbReference type="ChEBI" id="CHEBI:15377"/>
        <dbReference type="ChEBI" id="CHEBI:58658"/>
        <dbReference type="ChEBI" id="CHEBI:140523"/>
        <dbReference type="EC" id="3.2.1.67"/>
    </reaction>
</comment>
<reference evidence="16 17" key="1">
    <citation type="submission" date="2018-12" db="EMBL/GenBank/DDBJ databases">
        <title>Draft genome sequence of Xylaria grammica IHI A82.</title>
        <authorList>
            <person name="Buettner E."/>
            <person name="Kellner H."/>
        </authorList>
    </citation>
    <scope>NUCLEOTIDE SEQUENCE [LARGE SCALE GENOMIC DNA]</scope>
    <source>
        <strain evidence="16 17">IHI A82</strain>
    </source>
</reference>
<evidence type="ECO:0000256" key="4">
    <source>
        <dbReference type="ARBA" id="ARBA00022729"/>
    </source>
</evidence>
<evidence type="ECO:0000256" key="5">
    <source>
        <dbReference type="ARBA" id="ARBA00022737"/>
    </source>
</evidence>
<evidence type="ECO:0000256" key="10">
    <source>
        <dbReference type="ARBA" id="ARBA00023316"/>
    </source>
</evidence>
<evidence type="ECO:0000256" key="6">
    <source>
        <dbReference type="ARBA" id="ARBA00022801"/>
    </source>
</evidence>
<keyword evidence="5" id="KW-0677">Repeat</keyword>
<evidence type="ECO:0000256" key="3">
    <source>
        <dbReference type="ARBA" id="ARBA00022525"/>
    </source>
</evidence>
<dbReference type="STRING" id="363999.A0A439DB52"/>
<comment type="similarity">
    <text evidence="2 14">Belongs to the glycosyl hydrolase 28 family.</text>
</comment>
<dbReference type="InterPro" id="IPR011050">
    <property type="entry name" value="Pectin_lyase_fold/virulence"/>
</dbReference>
<evidence type="ECO:0000256" key="13">
    <source>
        <dbReference type="PROSITE-ProRule" id="PRU10052"/>
    </source>
</evidence>
<keyword evidence="4 15" id="KW-0732">Signal</keyword>
<accession>A0A439DB52</accession>
<dbReference type="GO" id="GO:0005576">
    <property type="term" value="C:extracellular region"/>
    <property type="evidence" value="ECO:0007669"/>
    <property type="project" value="UniProtKB-SubCell"/>
</dbReference>
<dbReference type="PANTHER" id="PTHR31736">
    <property type="match status" value="1"/>
</dbReference>
<evidence type="ECO:0000256" key="14">
    <source>
        <dbReference type="RuleBase" id="RU361169"/>
    </source>
</evidence>
<sequence>MQRHLLTIFLAATAASAVTTPFSFPSLPDLVASPKTPSTPFPLSAARHPSKICVVDPEATDAGPALISAARECNNGGTVVLLPDTTYTIASPTDLTFLQSVDVLILGTVVFSDDVEYWQTRAFGYPYQDAHLFWKFGGRDVNIYGLGIGTLDGLGQTWWTAKRSNETLYRPILFGTDGLFGGSVSGLNMKNSPFWFNVIMNSSDILITDINIWIEVTNSSSPPANTDGWDTYRSTNIVIQNSTIDNYDDCVSFKPNSTNIIVQNLQCNGSHGISVGSLGQYQGEYDIVEDVYVYNISMSNASDGARIKIWPGVPPNTTGSNSGGGAGYVRNVTYDLFYNTNTDWAIELTQCYFASSQEACNEYPAVLLVEDILFKNFYGITSARHDPRVGTLVCSDPSGGGNGRYLITEKGANSDTQVCKNIRAENIAVAPPSAVTAEWICTNMDEGLLDVNCIAA</sequence>
<evidence type="ECO:0000256" key="11">
    <source>
        <dbReference type="ARBA" id="ARBA00038933"/>
    </source>
</evidence>
<keyword evidence="8" id="KW-0325">Glycoprotein</keyword>
<evidence type="ECO:0000256" key="1">
    <source>
        <dbReference type="ARBA" id="ARBA00004613"/>
    </source>
</evidence>
<dbReference type="PANTHER" id="PTHR31736:SF14">
    <property type="entry name" value="EXOPOLYGALACTURONASE X-1-RELATED"/>
    <property type="match status" value="1"/>
</dbReference>
<dbReference type="InterPro" id="IPR012334">
    <property type="entry name" value="Pectin_lyas_fold"/>
</dbReference>
<dbReference type="GO" id="GO:0005975">
    <property type="term" value="P:carbohydrate metabolic process"/>
    <property type="evidence" value="ECO:0007669"/>
    <property type="project" value="InterPro"/>
</dbReference>